<proteinExistence type="predicted"/>
<keyword evidence="4" id="KW-1185">Reference proteome</keyword>
<evidence type="ECO:0000256" key="1">
    <source>
        <dbReference type="SAM" id="Coils"/>
    </source>
</evidence>
<gene>
    <name evidence="3" type="ORF">EDD18DRAFT_1328532</name>
</gene>
<feature type="region of interest" description="Disordered" evidence="2">
    <location>
        <begin position="687"/>
        <end position="727"/>
    </location>
</feature>
<comment type="caution">
    <text evidence="3">The sequence shown here is derived from an EMBL/GenBank/DDBJ whole genome shotgun (WGS) entry which is preliminary data.</text>
</comment>
<sequence length="746" mass="84706">MHYRPFLSYTFYVLEVVMKIQELNIYKTSWQVNNIRLKDHIELVIDVFSKKQLTRSECQPFQICTPLPGLTSSCKRIVAHKNYLTIYFGCGDHDYVEAIGNTYTESRLALWVHISSVKTPRRQCIECKTEIGVTSSSETTTALRSTLTQLCRGDNMRSDCRTRKFQFDELLFQILVDALNVYKSYKGLFASPVCRGEVDCLIDLIKDIFIATAAYLKWTRKPHITIIDRHATPPSSWEERNKRQFKTKRYSMRDVRGLFIRPTPTPRVLEAEIIYLKQSTQIYEEALREERDRLSQEKDDLVTSHRREVAELKAKISGLEESNSTLVLDVGNHSIQLPQSVDASPKYKNTAVGPDTSACAIQREKDRLVSEISGLKAQVTSLLASLRNSKGMVDRVALLESQKKKLQSDMGLMLAELEREKTLRKESHLKLDRAPQRLIALDSILYNERSNSKAEIQQPVTKNEAETDKVDLTTTYLDASQEKVDNLEARIRGLNVKLMASEDEYRRHKTYLESEVKRLLHQREKKQIELNGSQVTMRALKVHIRDLRTELTDSQKLVAELEGYQQKAAELEGINARLVPDLDSAQRLVKLMAANNEVLLQKIVELRVDDTHLKIETARLTGEIVSLLQALREYEEEKEVEEAVLNLDEDESFTEGVSSQPLESDASSAVSGTSDFVFSHAETPPLSLEESSSALSEQGALKGMNLDDNPFSCKDQGGTKTLSASPDVADYVLVQNPFADPPERLP</sequence>
<feature type="coiled-coil region" evidence="1">
    <location>
        <begin position="477"/>
        <end position="504"/>
    </location>
</feature>
<reference evidence="3" key="1">
    <citation type="submission" date="2023-06" db="EMBL/GenBank/DDBJ databases">
        <authorList>
            <consortium name="Lawrence Berkeley National Laboratory"/>
            <person name="Ahrendt S."/>
            <person name="Sahu N."/>
            <person name="Indic B."/>
            <person name="Wong-Bajracharya J."/>
            <person name="Merenyi Z."/>
            <person name="Ke H.-M."/>
            <person name="Monk M."/>
            <person name="Kocsube S."/>
            <person name="Drula E."/>
            <person name="Lipzen A."/>
            <person name="Balint B."/>
            <person name="Henrissat B."/>
            <person name="Andreopoulos B."/>
            <person name="Martin F.M."/>
            <person name="Harder C.B."/>
            <person name="Rigling D."/>
            <person name="Ford K.L."/>
            <person name="Foster G.D."/>
            <person name="Pangilinan J."/>
            <person name="Papanicolaou A."/>
            <person name="Barry K."/>
            <person name="LaButti K."/>
            <person name="Viragh M."/>
            <person name="Koriabine M."/>
            <person name="Yan M."/>
            <person name="Riley R."/>
            <person name="Champramary S."/>
            <person name="Plett K.L."/>
            <person name="Tsai I.J."/>
            <person name="Slot J."/>
            <person name="Sipos G."/>
            <person name="Plett J."/>
            <person name="Nagy L.G."/>
            <person name="Grigoriev I.V."/>
        </authorList>
    </citation>
    <scope>NUCLEOTIDE SEQUENCE</scope>
    <source>
        <strain evidence="3">HWK02</strain>
    </source>
</reference>
<dbReference type="EMBL" id="JAUEPU010000006">
    <property type="protein sequence ID" value="KAK0501619.1"/>
    <property type="molecule type" value="Genomic_DNA"/>
</dbReference>
<evidence type="ECO:0000313" key="3">
    <source>
        <dbReference type="EMBL" id="KAK0501619.1"/>
    </source>
</evidence>
<evidence type="ECO:0000313" key="4">
    <source>
        <dbReference type="Proteomes" id="UP001175228"/>
    </source>
</evidence>
<protein>
    <submittedName>
        <fullName evidence="3">Uncharacterized protein</fullName>
    </submittedName>
</protein>
<evidence type="ECO:0000256" key="2">
    <source>
        <dbReference type="SAM" id="MobiDB-lite"/>
    </source>
</evidence>
<name>A0AA39QH76_9AGAR</name>
<dbReference type="Proteomes" id="UP001175228">
    <property type="component" value="Unassembled WGS sequence"/>
</dbReference>
<accession>A0AA39QH76</accession>
<feature type="compositionally biased region" description="Polar residues" evidence="2">
    <location>
        <begin position="655"/>
        <end position="668"/>
    </location>
</feature>
<dbReference type="AlphaFoldDB" id="A0AA39QH76"/>
<keyword evidence="1" id="KW-0175">Coiled coil</keyword>
<feature type="coiled-coil region" evidence="1">
    <location>
        <begin position="280"/>
        <end position="322"/>
    </location>
</feature>
<feature type="region of interest" description="Disordered" evidence="2">
    <location>
        <begin position="648"/>
        <end position="668"/>
    </location>
</feature>
<feature type="compositionally biased region" description="Low complexity" evidence="2">
    <location>
        <begin position="687"/>
        <end position="697"/>
    </location>
</feature>
<organism evidence="3 4">
    <name type="scientific">Armillaria luteobubalina</name>
    <dbReference type="NCBI Taxonomy" id="153913"/>
    <lineage>
        <taxon>Eukaryota</taxon>
        <taxon>Fungi</taxon>
        <taxon>Dikarya</taxon>
        <taxon>Basidiomycota</taxon>
        <taxon>Agaricomycotina</taxon>
        <taxon>Agaricomycetes</taxon>
        <taxon>Agaricomycetidae</taxon>
        <taxon>Agaricales</taxon>
        <taxon>Marasmiineae</taxon>
        <taxon>Physalacriaceae</taxon>
        <taxon>Armillaria</taxon>
    </lineage>
</organism>